<evidence type="ECO:0000256" key="7">
    <source>
        <dbReference type="ARBA" id="ARBA00022741"/>
    </source>
</evidence>
<dbReference type="PROSITE" id="PS00154">
    <property type="entry name" value="ATPASE_E1_E2"/>
    <property type="match status" value="1"/>
</dbReference>
<dbReference type="SMART" id="SM00831">
    <property type="entry name" value="Cation_ATPase_N"/>
    <property type="match status" value="1"/>
</dbReference>
<evidence type="ECO:0000259" key="21">
    <source>
        <dbReference type="SMART" id="SM00831"/>
    </source>
</evidence>
<evidence type="ECO:0000256" key="9">
    <source>
        <dbReference type="ARBA" id="ARBA00022840"/>
    </source>
</evidence>
<dbReference type="InterPro" id="IPR023214">
    <property type="entry name" value="HAD_sf"/>
</dbReference>
<evidence type="ECO:0000256" key="13">
    <source>
        <dbReference type="ARBA" id="ARBA00022989"/>
    </source>
</evidence>
<comment type="caution">
    <text evidence="19">Lacks conserved residue(s) required for the propagation of feature annotation.</text>
</comment>
<evidence type="ECO:0000256" key="16">
    <source>
        <dbReference type="ARBA" id="ARBA00023136"/>
    </source>
</evidence>
<evidence type="ECO:0000256" key="8">
    <source>
        <dbReference type="ARBA" id="ARBA00022837"/>
    </source>
</evidence>
<keyword evidence="5 19" id="KW-0812">Transmembrane</keyword>
<dbReference type="GO" id="GO:0005388">
    <property type="term" value="F:P-type calcium transporter activity"/>
    <property type="evidence" value="ECO:0007669"/>
    <property type="project" value="UniProtKB-EC"/>
</dbReference>
<keyword evidence="4 19" id="KW-0109">Calcium transport</keyword>
<dbReference type="GO" id="GO:0005516">
    <property type="term" value="F:calmodulin binding"/>
    <property type="evidence" value="ECO:0007669"/>
    <property type="project" value="UniProtKB-KW"/>
</dbReference>
<evidence type="ECO:0000256" key="12">
    <source>
        <dbReference type="ARBA" id="ARBA00022967"/>
    </source>
</evidence>
<keyword evidence="15 19" id="KW-0406">Ion transport</keyword>
<dbReference type="SFLD" id="SFLDG00002">
    <property type="entry name" value="C1.7:_P-type_atpase_like"/>
    <property type="match status" value="1"/>
</dbReference>
<dbReference type="Pfam" id="PF13246">
    <property type="entry name" value="Cation_ATPase"/>
    <property type="match status" value="1"/>
</dbReference>
<comment type="similarity">
    <text evidence="2 19">Belongs to the cation transport ATPase (P-type) (TC 3.A.3) family. Type IIB subfamily.</text>
</comment>
<comment type="catalytic activity">
    <reaction evidence="17 19">
        <text>Ca(2+)(in) + ATP + H2O = Ca(2+)(out) + ADP + phosphate + H(+)</text>
        <dbReference type="Rhea" id="RHEA:18105"/>
        <dbReference type="ChEBI" id="CHEBI:15377"/>
        <dbReference type="ChEBI" id="CHEBI:15378"/>
        <dbReference type="ChEBI" id="CHEBI:29108"/>
        <dbReference type="ChEBI" id="CHEBI:30616"/>
        <dbReference type="ChEBI" id="CHEBI:43474"/>
        <dbReference type="ChEBI" id="CHEBI:456216"/>
        <dbReference type="EC" id="7.2.2.10"/>
    </reaction>
</comment>
<sequence length="1016" mass="111921">MSSIWLKNSNSPEISHNVQHTLTIPIKRWHLAFAVIYSSRAFLSLQKESLANINAKCGSIVLNSSSESIVCIQPNNGFNIDQTSLTQLLEQKSLDLLRAFEGVHGITSKLQTHAKLGIHGDSEDIARRKAVFGSNTYTKPIAKSFLHFMWEAFKDLTIVILLGCSALSLVFGIKENGPREGWYDGGSILFAIFLVIALSSLSNYRQSRHFEKLSEVSNDIRVDVVRGGRRRLISIFEIVVGDVVCLKIGDQVPADGLFLDGHSLEIDESSMTGESDHVEVNARHNPFLLAGTKVVDGYGRMLVTSVGMNTNWGLMMSRISIDSNEQTPLQARLNKLTSSIGKVGLTVAFLVLLVLLIRYFTGNTKAENGKREFDDGKTKFGDVMNAVVGIVAAAVTIVVVAIPEGLPLAVTLSLAYSMKRMMADKAILVRKLSACETMGSATTICTDKTGTLTLNQMKVTEFWLGQESVNGEDQGYWIIAPFVIDLLREGVALNTSGSVFRPSLESKLELSGSPTEKAILSWAVEELKADIEELKQSCSIQDVETFNSEKKRSGVVIKRIGDNTTHVHWKGAAEMILEICSSYYDCSGILKDLNDHEKAKIEKIIQGMAASSLRCIALAHKQAHVNEKESKKLTEEKLTLLGLLGLKDPCRPEVKKAVEDCQNAGVSIKMVTGDNVFTAKAIATECGILKLNQDMSNGAVIEGSEFRNYTPKERMEKVDKIRVMARSSPFDKLLMVQCLRQKGHTVAVTGDGTNDAPALREADIGLSMGIQGTEVAKQSSDIVVLDDNFASVVTVLRWGRCVYNNIQKFIQFQLTVNVTALVINFIAAVSAGEVPLTAVQLLWVNLIMDTLGALALATEEPSKELMENPPVDRSEPLITNIMWRNLIAQAVYQIVILLCLQFKGKAMFGVNGKVKDTLVFNIFVLCQVFNEFNSRSLKKRNVFKGIEKNNLFFGIVGITIVFQVVMVEFLKRFAGTERLNLGQWGFCVGIAAVSWPIGWVGKCIPVPHKPIFSYFR</sequence>
<feature type="transmembrane region" description="Helical" evidence="19">
    <location>
        <begin position="386"/>
        <end position="416"/>
    </location>
</feature>
<evidence type="ECO:0000256" key="11">
    <source>
        <dbReference type="ARBA" id="ARBA00022860"/>
    </source>
</evidence>
<evidence type="ECO:0000256" key="5">
    <source>
        <dbReference type="ARBA" id="ARBA00022692"/>
    </source>
</evidence>
<dbReference type="Gene3D" id="1.20.1110.10">
    <property type="entry name" value="Calcium-transporting ATPase, transmembrane domain"/>
    <property type="match status" value="1"/>
</dbReference>
<evidence type="ECO:0000256" key="20">
    <source>
        <dbReference type="SAM" id="Coils"/>
    </source>
</evidence>
<dbReference type="NCBIfam" id="TIGR01494">
    <property type="entry name" value="ATPase_P-type"/>
    <property type="match status" value="2"/>
</dbReference>
<dbReference type="InterPro" id="IPR018303">
    <property type="entry name" value="ATPase_P-typ_P_site"/>
</dbReference>
<feature type="transmembrane region" description="Helical" evidence="19">
    <location>
        <begin position="185"/>
        <end position="204"/>
    </location>
</feature>
<dbReference type="SUPFAM" id="SSF81665">
    <property type="entry name" value="Calcium ATPase, transmembrane domain M"/>
    <property type="match status" value="1"/>
</dbReference>
<dbReference type="InterPro" id="IPR006408">
    <property type="entry name" value="P-type_ATPase_IIB"/>
</dbReference>
<dbReference type="SFLD" id="SFLDF00027">
    <property type="entry name" value="p-type_atpase"/>
    <property type="match status" value="1"/>
</dbReference>
<dbReference type="InterPro" id="IPR008250">
    <property type="entry name" value="ATPase_P-typ_transduc_dom_A_sf"/>
</dbReference>
<dbReference type="InterPro" id="IPR044492">
    <property type="entry name" value="P_typ_ATPase_HD_dom"/>
</dbReference>
<dbReference type="STRING" id="3476.A0A2P5E344"/>
<evidence type="ECO:0000256" key="15">
    <source>
        <dbReference type="ARBA" id="ARBA00023065"/>
    </source>
</evidence>
<evidence type="ECO:0000256" key="17">
    <source>
        <dbReference type="ARBA" id="ARBA00048694"/>
    </source>
</evidence>
<dbReference type="GO" id="GO:0005886">
    <property type="term" value="C:plasma membrane"/>
    <property type="evidence" value="ECO:0007669"/>
    <property type="project" value="TreeGrafter"/>
</dbReference>
<dbReference type="InterPro" id="IPR001757">
    <property type="entry name" value="P_typ_ATPase"/>
</dbReference>
<dbReference type="FunFam" id="3.40.50.1000:FF:000018">
    <property type="entry name" value="Calcium-transporting ATPase"/>
    <property type="match status" value="1"/>
</dbReference>
<comment type="subcellular location">
    <subcellularLocation>
        <location evidence="1 19">Membrane</location>
        <topology evidence="1 19">Multi-pass membrane protein</topology>
    </subcellularLocation>
</comment>
<dbReference type="SFLD" id="SFLDS00003">
    <property type="entry name" value="Haloacid_Dehalogenase"/>
    <property type="match status" value="1"/>
</dbReference>
<dbReference type="FunFam" id="2.70.150.10:FF:000006">
    <property type="entry name" value="Calcium-transporting ATPase"/>
    <property type="match status" value="1"/>
</dbReference>
<dbReference type="PANTHER" id="PTHR24093:SF434">
    <property type="entry name" value="CALCIUM-TRANSPORTING ATPASE 13, PLASMA MEMBRANE-TYPE-RELATED"/>
    <property type="match status" value="1"/>
</dbReference>
<keyword evidence="16 19" id="KW-0472">Membrane</keyword>
<comment type="function">
    <text evidence="18">This magnesium-dependent enzyme catalyzes the hydrolysis of ATP coupled with the translocation of calcium from the cytosol out of the cell or into organelles.</text>
</comment>
<dbReference type="Gene3D" id="3.40.1110.10">
    <property type="entry name" value="Calcium-transporting ATPase, cytoplasmic domain N"/>
    <property type="match status" value="1"/>
</dbReference>
<keyword evidence="11" id="KW-0112">Calmodulin-binding</keyword>
<evidence type="ECO:0000313" key="23">
    <source>
        <dbReference type="Proteomes" id="UP000237105"/>
    </source>
</evidence>
<comment type="caution">
    <text evidence="22">The sequence shown here is derived from an EMBL/GenBank/DDBJ whole genome shotgun (WGS) entry which is preliminary data.</text>
</comment>
<keyword evidence="8 19" id="KW-0106">Calcium</keyword>
<reference evidence="23" key="1">
    <citation type="submission" date="2016-06" db="EMBL/GenBank/DDBJ databases">
        <title>Parallel loss of symbiosis genes in relatives of nitrogen-fixing non-legume Parasponia.</title>
        <authorList>
            <person name="Van Velzen R."/>
            <person name="Holmer R."/>
            <person name="Bu F."/>
            <person name="Rutten L."/>
            <person name="Van Zeijl A."/>
            <person name="Liu W."/>
            <person name="Santuari L."/>
            <person name="Cao Q."/>
            <person name="Sharma T."/>
            <person name="Shen D."/>
            <person name="Roswanjaya Y."/>
            <person name="Wardhani T."/>
            <person name="Kalhor M.S."/>
            <person name="Jansen J."/>
            <person name="Van den Hoogen J."/>
            <person name="Gungor B."/>
            <person name="Hartog M."/>
            <person name="Hontelez J."/>
            <person name="Verver J."/>
            <person name="Yang W.-C."/>
            <person name="Schijlen E."/>
            <person name="Repin R."/>
            <person name="Schilthuizen M."/>
            <person name="Schranz E."/>
            <person name="Heidstra R."/>
            <person name="Miyata K."/>
            <person name="Fedorova E."/>
            <person name="Kohlen W."/>
            <person name="Bisseling T."/>
            <person name="Smit S."/>
            <person name="Geurts R."/>
        </authorList>
    </citation>
    <scope>NUCLEOTIDE SEQUENCE [LARGE SCALE GENOMIC DNA]</scope>
    <source>
        <strain evidence="23">cv. WU1-14</strain>
    </source>
</reference>
<dbReference type="InterPro" id="IPR059000">
    <property type="entry name" value="ATPase_P-type_domA"/>
</dbReference>
<dbReference type="Gene3D" id="2.70.150.10">
    <property type="entry name" value="Calcium-transporting ATPase, cytoplasmic transduction domain A"/>
    <property type="match status" value="1"/>
</dbReference>
<evidence type="ECO:0000256" key="6">
    <source>
        <dbReference type="ARBA" id="ARBA00022723"/>
    </source>
</evidence>
<protein>
    <recommendedName>
        <fullName evidence="19">Calcium-transporting ATPase</fullName>
        <ecNumber evidence="19">7.2.2.10</ecNumber>
    </recommendedName>
</protein>
<dbReference type="FunFam" id="1.20.1110.10:FF:000039">
    <property type="entry name" value="Calcium-transporting ATPase"/>
    <property type="match status" value="1"/>
</dbReference>
<dbReference type="SUPFAM" id="SSF81653">
    <property type="entry name" value="Calcium ATPase, transduction domain A"/>
    <property type="match status" value="1"/>
</dbReference>
<dbReference type="InterPro" id="IPR036412">
    <property type="entry name" value="HAD-like_sf"/>
</dbReference>
<keyword evidence="3 19" id="KW-0813">Transport</keyword>
<dbReference type="OrthoDB" id="3352408at2759"/>
<evidence type="ECO:0000256" key="14">
    <source>
        <dbReference type="ARBA" id="ARBA00022990"/>
    </source>
</evidence>
<evidence type="ECO:0000256" key="2">
    <source>
        <dbReference type="ARBA" id="ARBA00006124"/>
    </source>
</evidence>
<dbReference type="InterPro" id="IPR023299">
    <property type="entry name" value="ATPase_P-typ_cyto_dom_N"/>
</dbReference>
<gene>
    <name evidence="22" type="ORF">PanWU01x14_004090</name>
</gene>
<dbReference type="SUPFAM" id="SSF56784">
    <property type="entry name" value="HAD-like"/>
    <property type="match status" value="1"/>
</dbReference>
<keyword evidence="12" id="KW-1278">Translocase</keyword>
<dbReference type="Proteomes" id="UP000237105">
    <property type="component" value="Unassembled WGS sequence"/>
</dbReference>
<evidence type="ECO:0000256" key="1">
    <source>
        <dbReference type="ARBA" id="ARBA00004141"/>
    </source>
</evidence>
<evidence type="ECO:0000256" key="10">
    <source>
        <dbReference type="ARBA" id="ARBA00022842"/>
    </source>
</evidence>
<dbReference type="PRINTS" id="PR00119">
    <property type="entry name" value="CATATPASE"/>
</dbReference>
<dbReference type="InterPro" id="IPR023298">
    <property type="entry name" value="ATPase_P-typ_TM_dom_sf"/>
</dbReference>
<keyword evidence="7 19" id="KW-0547">Nucleotide-binding</keyword>
<dbReference type="EC" id="7.2.2.10" evidence="19"/>
<feature type="coiled-coil region" evidence="20">
    <location>
        <begin position="517"/>
        <end position="544"/>
    </location>
</feature>
<feature type="transmembrane region" description="Helical" evidence="19">
    <location>
        <begin position="881"/>
        <end position="902"/>
    </location>
</feature>
<keyword evidence="9 19" id="KW-0067">ATP-binding</keyword>
<feature type="domain" description="Cation-transporting P-type ATPase N-terminal" evidence="21">
    <location>
        <begin position="102"/>
        <end position="173"/>
    </location>
</feature>
<keyword evidence="13 19" id="KW-1133">Transmembrane helix</keyword>
<dbReference type="SUPFAM" id="SSF81660">
    <property type="entry name" value="Metal cation-transporting ATPase, ATP-binding domain N"/>
    <property type="match status" value="1"/>
</dbReference>
<keyword evidence="10" id="KW-0460">Magnesium</keyword>
<evidence type="ECO:0000313" key="22">
    <source>
        <dbReference type="EMBL" id="PON79959.1"/>
    </source>
</evidence>
<dbReference type="GO" id="GO:0046872">
    <property type="term" value="F:metal ion binding"/>
    <property type="evidence" value="ECO:0007669"/>
    <property type="project" value="UniProtKB-KW"/>
</dbReference>
<keyword evidence="14" id="KW-0007">Acetylation</keyword>
<feature type="transmembrane region" description="Helical" evidence="19">
    <location>
        <begin position="981"/>
        <end position="1001"/>
    </location>
</feature>
<feature type="transmembrane region" description="Helical" evidence="19">
    <location>
        <begin position="340"/>
        <end position="360"/>
    </location>
</feature>
<dbReference type="AlphaFoldDB" id="A0A2P5E344"/>
<proteinExistence type="inferred from homology"/>
<dbReference type="Pfam" id="PF00122">
    <property type="entry name" value="E1-E2_ATPase"/>
    <property type="match status" value="1"/>
</dbReference>
<dbReference type="InterPro" id="IPR004014">
    <property type="entry name" value="ATPase_P-typ_cation-transptr_N"/>
</dbReference>
<accession>A0A2P5E344</accession>
<feature type="transmembrane region" description="Helical" evidence="19">
    <location>
        <begin position="814"/>
        <end position="832"/>
    </location>
</feature>
<comment type="function">
    <text evidence="19">Catalyzes the hydrolysis of ATP coupled with the transport of calcium.</text>
</comment>
<dbReference type="FunFam" id="3.40.1110.10:FF:000013">
    <property type="entry name" value="Calcium-transporting ATPase"/>
    <property type="match status" value="1"/>
</dbReference>
<dbReference type="PANTHER" id="PTHR24093">
    <property type="entry name" value="CATION TRANSPORTING ATPASE"/>
    <property type="match status" value="1"/>
</dbReference>
<dbReference type="GO" id="GO:0005524">
    <property type="term" value="F:ATP binding"/>
    <property type="evidence" value="ECO:0007669"/>
    <property type="project" value="UniProtKB-KW"/>
</dbReference>
<dbReference type="Pfam" id="PF00690">
    <property type="entry name" value="Cation_ATPase_N"/>
    <property type="match status" value="1"/>
</dbReference>
<keyword evidence="20" id="KW-0175">Coiled coil</keyword>
<evidence type="ECO:0000256" key="3">
    <source>
        <dbReference type="ARBA" id="ARBA00022448"/>
    </source>
</evidence>
<evidence type="ECO:0000256" key="4">
    <source>
        <dbReference type="ARBA" id="ARBA00022568"/>
    </source>
</evidence>
<dbReference type="NCBIfam" id="TIGR01517">
    <property type="entry name" value="ATPase-IIB_Ca"/>
    <property type="match status" value="1"/>
</dbReference>
<feature type="transmembrane region" description="Helical" evidence="19">
    <location>
        <begin position="950"/>
        <end position="969"/>
    </location>
</feature>
<dbReference type="EMBL" id="JXTB01000002">
    <property type="protein sequence ID" value="PON79959.1"/>
    <property type="molecule type" value="Genomic_DNA"/>
</dbReference>
<dbReference type="InterPro" id="IPR006068">
    <property type="entry name" value="ATPase_P-typ_cation-transptr_C"/>
</dbReference>
<dbReference type="Gene3D" id="3.40.50.1000">
    <property type="entry name" value="HAD superfamily/HAD-like"/>
    <property type="match status" value="1"/>
</dbReference>
<evidence type="ECO:0000256" key="18">
    <source>
        <dbReference type="ARBA" id="ARBA00053300"/>
    </source>
</evidence>
<keyword evidence="23" id="KW-1185">Reference proteome</keyword>
<dbReference type="GO" id="GO:0016887">
    <property type="term" value="F:ATP hydrolysis activity"/>
    <property type="evidence" value="ECO:0007669"/>
    <property type="project" value="InterPro"/>
</dbReference>
<keyword evidence="6" id="KW-0479">Metal-binding</keyword>
<dbReference type="Pfam" id="PF00689">
    <property type="entry name" value="Cation_ATPase_C"/>
    <property type="match status" value="1"/>
</dbReference>
<organism evidence="22 23">
    <name type="scientific">Parasponia andersonii</name>
    <name type="common">Sponia andersonii</name>
    <dbReference type="NCBI Taxonomy" id="3476"/>
    <lineage>
        <taxon>Eukaryota</taxon>
        <taxon>Viridiplantae</taxon>
        <taxon>Streptophyta</taxon>
        <taxon>Embryophyta</taxon>
        <taxon>Tracheophyta</taxon>
        <taxon>Spermatophyta</taxon>
        <taxon>Magnoliopsida</taxon>
        <taxon>eudicotyledons</taxon>
        <taxon>Gunneridae</taxon>
        <taxon>Pentapetalae</taxon>
        <taxon>rosids</taxon>
        <taxon>fabids</taxon>
        <taxon>Rosales</taxon>
        <taxon>Cannabaceae</taxon>
        <taxon>Parasponia</taxon>
    </lineage>
</organism>
<name>A0A2P5E344_PARAD</name>
<feature type="transmembrane region" description="Helical" evidence="19">
    <location>
        <begin position="156"/>
        <end position="173"/>
    </location>
</feature>
<evidence type="ECO:0000256" key="19">
    <source>
        <dbReference type="RuleBase" id="RU361146"/>
    </source>
</evidence>
<dbReference type="PRINTS" id="PR00120">
    <property type="entry name" value="HATPASE"/>
</dbReference>